<proteinExistence type="predicted"/>
<dbReference type="InterPro" id="IPR035093">
    <property type="entry name" value="RelE/ParE_toxin_dom_sf"/>
</dbReference>
<dbReference type="EMBL" id="FXAF01000011">
    <property type="protein sequence ID" value="SMF69816.1"/>
    <property type="molecule type" value="Genomic_DNA"/>
</dbReference>
<dbReference type="Pfam" id="PF05016">
    <property type="entry name" value="ParE_toxin"/>
    <property type="match status" value="1"/>
</dbReference>
<organism evidence="2 3">
    <name type="scientific">Xaviernesmea oryzae</name>
    <dbReference type="NCBI Taxonomy" id="464029"/>
    <lineage>
        <taxon>Bacteria</taxon>
        <taxon>Pseudomonadati</taxon>
        <taxon>Pseudomonadota</taxon>
        <taxon>Alphaproteobacteria</taxon>
        <taxon>Hyphomicrobiales</taxon>
        <taxon>Rhizobiaceae</taxon>
        <taxon>Rhizobium/Agrobacterium group</taxon>
        <taxon>Xaviernesmea</taxon>
    </lineage>
</organism>
<gene>
    <name evidence="2" type="ORF">SAMN02982989_3854</name>
</gene>
<evidence type="ECO:0000256" key="1">
    <source>
        <dbReference type="ARBA" id="ARBA00022649"/>
    </source>
</evidence>
<reference evidence="3" key="1">
    <citation type="submission" date="2017-04" db="EMBL/GenBank/DDBJ databases">
        <authorList>
            <person name="Varghese N."/>
            <person name="Submissions S."/>
        </authorList>
    </citation>
    <scope>NUCLEOTIDE SEQUENCE [LARGE SCALE GENOMIC DNA]</scope>
    <source>
        <strain evidence="3">B4P</strain>
    </source>
</reference>
<keyword evidence="1" id="KW-1277">Toxin-antitoxin system</keyword>
<dbReference type="AlphaFoldDB" id="A0A1X7GHK9"/>
<dbReference type="RefSeq" id="WP_159457703.1">
    <property type="nucleotide sequence ID" value="NZ_FXAF01000011.1"/>
</dbReference>
<dbReference type="STRING" id="464029.SAMN02982989_3854"/>
<dbReference type="InterPro" id="IPR007712">
    <property type="entry name" value="RelE/ParE_toxin"/>
</dbReference>
<evidence type="ECO:0000313" key="2">
    <source>
        <dbReference type="EMBL" id="SMF69816.1"/>
    </source>
</evidence>
<keyword evidence="3" id="KW-1185">Reference proteome</keyword>
<sequence>MGLIIRRPQFIEDLRNVWDFIARDSERHADAFVLELEKRYLMLSEKPFLGVQRFPNYPGMRMFPFRKYIIIYDPLPDGSGIELIRLLHAARDYHRYFDD</sequence>
<accession>A0A1X7GHK9</accession>
<dbReference type="Gene3D" id="3.30.2310.20">
    <property type="entry name" value="RelE-like"/>
    <property type="match status" value="1"/>
</dbReference>
<dbReference type="Proteomes" id="UP000192903">
    <property type="component" value="Unassembled WGS sequence"/>
</dbReference>
<dbReference type="OrthoDB" id="8369899at2"/>
<protein>
    <submittedName>
        <fullName evidence="2">ParE toxin of type II toxin-antitoxin system, parDE</fullName>
    </submittedName>
</protein>
<evidence type="ECO:0000313" key="3">
    <source>
        <dbReference type="Proteomes" id="UP000192903"/>
    </source>
</evidence>
<name>A0A1X7GHK9_9HYPH</name>